<dbReference type="Proteomes" id="UP000838672">
    <property type="component" value="Unassembled WGS sequence"/>
</dbReference>
<dbReference type="SUPFAM" id="SSF55021">
    <property type="entry name" value="ACT-like"/>
    <property type="match status" value="1"/>
</dbReference>
<organism evidence="1 2">
    <name type="scientific">Vibrio stylophorae</name>
    <dbReference type="NCBI Taxonomy" id="659351"/>
    <lineage>
        <taxon>Bacteria</taxon>
        <taxon>Pseudomonadati</taxon>
        <taxon>Pseudomonadota</taxon>
        <taxon>Gammaproteobacteria</taxon>
        <taxon>Vibrionales</taxon>
        <taxon>Vibrionaceae</taxon>
        <taxon>Vibrio</taxon>
    </lineage>
</organism>
<evidence type="ECO:0000313" key="1">
    <source>
        <dbReference type="EMBL" id="CAH0532211.1"/>
    </source>
</evidence>
<keyword evidence="1" id="KW-0808">Transferase</keyword>
<dbReference type="Pfam" id="PF13710">
    <property type="entry name" value="ACT_5"/>
    <property type="match status" value="1"/>
</dbReference>
<dbReference type="InterPro" id="IPR045865">
    <property type="entry name" value="ACT-like_dom_sf"/>
</dbReference>
<name>A0ABM8ZPI5_9VIBR</name>
<dbReference type="EC" id="2.2.1.6" evidence="1"/>
<dbReference type="RefSeq" id="WP_237463982.1">
    <property type="nucleotide sequence ID" value="NZ_CAKLDI010000001.1"/>
</dbReference>
<dbReference type="GO" id="GO:0003984">
    <property type="term" value="F:acetolactate synthase activity"/>
    <property type="evidence" value="ECO:0007669"/>
    <property type="project" value="UniProtKB-EC"/>
</dbReference>
<proteinExistence type="predicted"/>
<dbReference type="NCBIfam" id="NF008362">
    <property type="entry name" value="PRK11152.1"/>
    <property type="match status" value="1"/>
</dbReference>
<comment type="caution">
    <text evidence="1">The sequence shown here is derived from an EMBL/GenBank/DDBJ whole genome shotgun (WGS) entry which is preliminary data.</text>
</comment>
<dbReference type="Gene3D" id="3.30.70.260">
    <property type="match status" value="1"/>
</dbReference>
<dbReference type="EMBL" id="CAKLDI010000001">
    <property type="protein sequence ID" value="CAH0532211.1"/>
    <property type="molecule type" value="Genomic_DNA"/>
</dbReference>
<reference evidence="1" key="1">
    <citation type="submission" date="2021-11" db="EMBL/GenBank/DDBJ databases">
        <authorList>
            <person name="Rodrigo-Torres L."/>
            <person name="Arahal R. D."/>
            <person name="Lucena T."/>
        </authorList>
    </citation>
    <scope>NUCLEOTIDE SEQUENCE</scope>
    <source>
        <strain evidence="1">CECT 7929</strain>
    </source>
</reference>
<protein>
    <submittedName>
        <fullName evidence="1">Acetolactate synthase isozyme 2 small subunit</fullName>
        <ecNumber evidence="1">2.2.1.6</ecNumber>
    </submittedName>
</protein>
<accession>A0ABM8ZPI5</accession>
<gene>
    <name evidence="1" type="primary">ilvM</name>
    <name evidence="1" type="ORF">VST7929_00022</name>
</gene>
<evidence type="ECO:0000313" key="2">
    <source>
        <dbReference type="Proteomes" id="UP000838672"/>
    </source>
</evidence>
<keyword evidence="2" id="KW-1185">Reference proteome</keyword>
<sequence>MNEHTLIIQAADRPEMLERILRVTRHRGFHVERFEMAQNKHNTMDIAVTVTSQRPISALYAQIEKLWDVSQVQLQDSQPHSLSA</sequence>